<proteinExistence type="inferred from homology"/>
<organism evidence="9 10">
    <name type="scientific">Bariatricus massiliensis</name>
    <dbReference type="NCBI Taxonomy" id="1745713"/>
    <lineage>
        <taxon>Bacteria</taxon>
        <taxon>Bacillati</taxon>
        <taxon>Bacillota</taxon>
        <taxon>Clostridia</taxon>
        <taxon>Lachnospirales</taxon>
        <taxon>Lachnospiraceae</taxon>
        <taxon>Bariatricus</taxon>
    </lineage>
</organism>
<evidence type="ECO:0000259" key="8">
    <source>
        <dbReference type="Pfam" id="PF01757"/>
    </source>
</evidence>
<keyword evidence="9" id="KW-0012">Acyltransferase</keyword>
<dbReference type="EMBL" id="JAJCIS010000008">
    <property type="protein sequence ID" value="MCB7388098.1"/>
    <property type="molecule type" value="Genomic_DNA"/>
</dbReference>
<feature type="transmembrane region" description="Helical" evidence="7">
    <location>
        <begin position="239"/>
        <end position="257"/>
    </location>
</feature>
<dbReference type="RefSeq" id="WP_066730911.1">
    <property type="nucleotide sequence ID" value="NZ_JAJCIQ010000004.1"/>
</dbReference>
<dbReference type="Pfam" id="PF01757">
    <property type="entry name" value="Acyl_transf_3"/>
    <property type="match status" value="1"/>
</dbReference>
<dbReference type="GO" id="GO:0016746">
    <property type="term" value="F:acyltransferase activity"/>
    <property type="evidence" value="ECO:0007669"/>
    <property type="project" value="UniProtKB-KW"/>
</dbReference>
<evidence type="ECO:0000256" key="3">
    <source>
        <dbReference type="ARBA" id="ARBA00022475"/>
    </source>
</evidence>
<comment type="subcellular location">
    <subcellularLocation>
        <location evidence="1">Cell membrane</location>
        <topology evidence="1">Multi-pass membrane protein</topology>
    </subcellularLocation>
</comment>
<evidence type="ECO:0000256" key="7">
    <source>
        <dbReference type="SAM" id="Phobius"/>
    </source>
</evidence>
<name>A0ABS8DI36_9FIRM</name>
<gene>
    <name evidence="9" type="ORF">LIZ65_12455</name>
</gene>
<comment type="caution">
    <text evidence="9">The sequence shown here is derived from an EMBL/GenBank/DDBJ whole genome shotgun (WGS) entry which is preliminary data.</text>
</comment>
<dbReference type="PANTHER" id="PTHR40074:SF2">
    <property type="entry name" value="O-ACETYLTRANSFERASE WECH"/>
    <property type="match status" value="1"/>
</dbReference>
<comment type="similarity">
    <text evidence="2">Belongs to the acyltransferase 3 family.</text>
</comment>
<feature type="transmembrane region" description="Helical" evidence="7">
    <location>
        <begin position="181"/>
        <end position="199"/>
    </location>
</feature>
<dbReference type="PANTHER" id="PTHR40074">
    <property type="entry name" value="O-ACETYLTRANSFERASE WECH"/>
    <property type="match status" value="1"/>
</dbReference>
<feature type="transmembrane region" description="Helical" evidence="7">
    <location>
        <begin position="277"/>
        <end position="298"/>
    </location>
</feature>
<sequence length="378" mass="44592">MPQKNKNIKKAKADEHIYLYDYIRIIVTILVVIGHCSTLVMLNCKGQVISNQRHMDYSKIWIDDILEMLRITIYSFHMPLFVLLSGAVFEFSFKICNINYIQKKIKRLIFPYFVVAIIIFIPIRFLVGYYSLDINFVKAIILDVIWGRDINYLWFLPMLFQVTILAAILKKFKIFDKKGLCIIVLILTWGLWAIAPQLYDLPFQIGRSAEFLFWFLLGILFEKRRESLSKHFGKYRKQYLCVFSAMFLVSQLIDILVKKQYCKEFLIIIILKVFSKIFVFITAIMGCISIIGMSNYLIRYEVKGIKKLILESSFEIYLFHLPLIYLLKWGFAFILVDWKVPNLIYLVVVIIISILSILLPVYITKKIKGLELRKRGYK</sequence>
<keyword evidence="9" id="KW-0808">Transferase</keyword>
<keyword evidence="3" id="KW-1003">Cell membrane</keyword>
<evidence type="ECO:0000256" key="6">
    <source>
        <dbReference type="ARBA" id="ARBA00023136"/>
    </source>
</evidence>
<feature type="transmembrane region" description="Helical" evidence="7">
    <location>
        <begin position="318"/>
        <end position="336"/>
    </location>
</feature>
<accession>A0ABS8DI36</accession>
<dbReference type="InterPro" id="IPR002656">
    <property type="entry name" value="Acyl_transf_3_dom"/>
</dbReference>
<keyword evidence="10" id="KW-1185">Reference proteome</keyword>
<feature type="transmembrane region" description="Helical" evidence="7">
    <location>
        <begin position="152"/>
        <end position="169"/>
    </location>
</feature>
<evidence type="ECO:0000256" key="4">
    <source>
        <dbReference type="ARBA" id="ARBA00022692"/>
    </source>
</evidence>
<evidence type="ECO:0000256" key="5">
    <source>
        <dbReference type="ARBA" id="ARBA00022989"/>
    </source>
</evidence>
<protein>
    <submittedName>
        <fullName evidence="9">Acyltransferase</fullName>
    </submittedName>
</protein>
<feature type="transmembrane region" description="Helical" evidence="7">
    <location>
        <begin position="108"/>
        <end position="132"/>
    </location>
</feature>
<feature type="transmembrane region" description="Helical" evidence="7">
    <location>
        <begin position="21"/>
        <end position="42"/>
    </location>
</feature>
<reference evidence="9 10" key="1">
    <citation type="submission" date="2021-10" db="EMBL/GenBank/DDBJ databases">
        <title>Collection of gut derived symbiotic bacterial strains cultured from healthy donors.</title>
        <authorList>
            <person name="Lin H."/>
            <person name="Littmann E."/>
            <person name="Kohout C."/>
            <person name="Pamer E.G."/>
        </authorList>
    </citation>
    <scope>NUCLEOTIDE SEQUENCE [LARGE SCALE GENOMIC DNA]</scope>
    <source>
        <strain evidence="9 10">DFI.1.165</strain>
    </source>
</reference>
<keyword evidence="6 7" id="KW-0472">Membrane</keyword>
<feature type="domain" description="Acyltransferase 3" evidence="8">
    <location>
        <begin position="20"/>
        <end position="359"/>
    </location>
</feature>
<evidence type="ECO:0000313" key="9">
    <source>
        <dbReference type="EMBL" id="MCB7388098.1"/>
    </source>
</evidence>
<keyword evidence="4 7" id="KW-0812">Transmembrane</keyword>
<evidence type="ECO:0000256" key="1">
    <source>
        <dbReference type="ARBA" id="ARBA00004651"/>
    </source>
</evidence>
<feature type="transmembrane region" description="Helical" evidence="7">
    <location>
        <begin position="205"/>
        <end position="221"/>
    </location>
</feature>
<evidence type="ECO:0000313" key="10">
    <source>
        <dbReference type="Proteomes" id="UP001299546"/>
    </source>
</evidence>
<feature type="transmembrane region" description="Helical" evidence="7">
    <location>
        <begin position="76"/>
        <end position="96"/>
    </location>
</feature>
<evidence type="ECO:0000256" key="2">
    <source>
        <dbReference type="ARBA" id="ARBA00007400"/>
    </source>
</evidence>
<keyword evidence="5 7" id="KW-1133">Transmembrane helix</keyword>
<dbReference type="Proteomes" id="UP001299546">
    <property type="component" value="Unassembled WGS sequence"/>
</dbReference>
<feature type="transmembrane region" description="Helical" evidence="7">
    <location>
        <begin position="342"/>
        <end position="363"/>
    </location>
</feature>